<dbReference type="EMBL" id="JAKXMK010000041">
    <property type="protein sequence ID" value="MCH6171305.1"/>
    <property type="molecule type" value="Genomic_DNA"/>
</dbReference>
<reference evidence="2 3" key="1">
    <citation type="submission" date="2022-03" db="EMBL/GenBank/DDBJ databases">
        <title>Pseudonocardia alaer sp. nov., a novel actinomycete isolated from reed forest soil.</title>
        <authorList>
            <person name="Wang L."/>
        </authorList>
    </citation>
    <scope>NUCLEOTIDE SEQUENCE [LARGE SCALE GENOMIC DNA]</scope>
    <source>
        <strain evidence="2 3">Y-16303</strain>
    </source>
</reference>
<keyword evidence="3" id="KW-1185">Reference proteome</keyword>
<name>A0ABS9TRX1_9PSEU</name>
<sequence length="243" mass="25765">MCIDAEANGHVARWDNTSATPAGAGGRPGGPRSEAEKAERRRVIANNKDWDSAATVRRDWLRTTFLARKTAPKDAVQFIAATLGRGSHDVRRAMESGHSTARQLLAMDAVVDHGSTNPIATAGETATPARATMLALAILLGAGEQGTGRHSWRTPSSETRAYFAALQRWGYPLSPVEQLVLSPDTSTTEAEQAGGGVGGENHNETDDEANPMHATGQEVVEDTGAIDQNADEDTVSDSHQVIS</sequence>
<dbReference type="Proteomes" id="UP001299970">
    <property type="component" value="Unassembled WGS sequence"/>
</dbReference>
<evidence type="ECO:0000313" key="2">
    <source>
        <dbReference type="EMBL" id="MCH6171305.1"/>
    </source>
</evidence>
<feature type="region of interest" description="Disordered" evidence="1">
    <location>
        <begin position="13"/>
        <end position="39"/>
    </location>
</feature>
<comment type="caution">
    <text evidence="2">The sequence shown here is derived from an EMBL/GenBank/DDBJ whole genome shotgun (WGS) entry which is preliminary data.</text>
</comment>
<evidence type="ECO:0000256" key="1">
    <source>
        <dbReference type="SAM" id="MobiDB-lite"/>
    </source>
</evidence>
<feature type="region of interest" description="Disordered" evidence="1">
    <location>
        <begin position="182"/>
        <end position="243"/>
    </location>
</feature>
<organism evidence="2 3">
    <name type="scientific">Pseudonocardia alaniniphila</name>
    <dbReference type="NCBI Taxonomy" id="75291"/>
    <lineage>
        <taxon>Bacteria</taxon>
        <taxon>Bacillati</taxon>
        <taxon>Actinomycetota</taxon>
        <taxon>Actinomycetes</taxon>
        <taxon>Pseudonocardiales</taxon>
        <taxon>Pseudonocardiaceae</taxon>
        <taxon>Pseudonocardia</taxon>
    </lineage>
</organism>
<evidence type="ECO:0000313" key="3">
    <source>
        <dbReference type="Proteomes" id="UP001299970"/>
    </source>
</evidence>
<dbReference type="RefSeq" id="WP_241042111.1">
    <property type="nucleotide sequence ID" value="NZ_BAAAJF010000010.1"/>
</dbReference>
<gene>
    <name evidence="2" type="ORF">MMF94_36895</name>
</gene>
<proteinExistence type="predicted"/>
<protein>
    <submittedName>
        <fullName evidence="2">Uncharacterized protein</fullName>
    </submittedName>
</protein>
<accession>A0ABS9TRX1</accession>